<dbReference type="AlphaFoldDB" id="E0S871"/>
<gene>
    <name evidence="1" type="ORF">Eint_071440</name>
</gene>
<reference evidence="1 2" key="1">
    <citation type="journal article" date="2010" name="Nat. Commun.">
        <title>The complete sequence of the smallest known nuclear genome from the microsporidian Encephalitozoon intestinalis.</title>
        <authorList>
            <person name="Corradi N."/>
            <person name="Pombert J.-F."/>
            <person name="Farinelli L."/>
            <person name="Didier E.S."/>
            <person name="Keeling P.J."/>
        </authorList>
    </citation>
    <scope>NUCLEOTIDE SEQUENCE [LARGE SCALE GENOMIC DNA]</scope>
    <source>
        <strain evidence="1 2">ATCC 50506</strain>
    </source>
</reference>
<accession>E0S871</accession>
<dbReference type="EMBL" id="CP001948">
    <property type="protein sequence ID" value="ADM11906.1"/>
    <property type="molecule type" value="Genomic_DNA"/>
</dbReference>
<dbReference type="RefSeq" id="XP_003073266.1">
    <property type="nucleotide sequence ID" value="XM_003073220.1"/>
</dbReference>
<keyword evidence="2" id="KW-1185">Reference proteome</keyword>
<dbReference type="OrthoDB" id="2192334at2759"/>
<sequence>MLHDVVIVALALAFCFFLVNRKRRLLDKKTLLLEPFKKHFERSAEEFPSIHQSILKLVGHPSLDYLCGIITLKRDFCLSYILGSVPKESLILTGQLKVRTPCMYVFRKTLPPKHYGLKYTKKCLLGNIPGYRTFGALGEKHLEFIKKYDVSIFFVSYAPQDIEDSPSFESQVFLKAGLSLLENPEFIDDFLGLFDTIVPEPSKRVLEMKQGYNRDAEALKVRENRSFGEKMAFYLREKNKIRKK</sequence>
<reference evidence="1 2" key="2">
    <citation type="journal article" date="2012" name="Proc. Natl. Acad. Sci. U.S.A.">
        <title>Gain and loss of multiple functionally related, horizontally transferred genes in the reduced genomes of two microsporidian parasites.</title>
        <authorList>
            <person name="Pombert J.-F."/>
            <person name="Selman M."/>
            <person name="Burki F."/>
            <person name="Bardell F.T."/>
            <person name="Farinelli L."/>
            <person name="Solter L.F."/>
            <person name="Whitman D.W."/>
            <person name="Weiss L.M."/>
            <person name="Corradi N."/>
            <person name="Keeling P.J."/>
        </authorList>
    </citation>
    <scope>NUCLEOTIDE SEQUENCE [LARGE SCALE GENOMIC DNA]</scope>
    <source>
        <strain evidence="1 2">ATCC 50506</strain>
    </source>
</reference>
<proteinExistence type="predicted"/>
<dbReference type="KEGG" id="ein:Eint_071440"/>
<evidence type="ECO:0000313" key="2">
    <source>
        <dbReference type="Proteomes" id="UP000002313"/>
    </source>
</evidence>
<dbReference type="VEuPathDB" id="MicrosporidiaDB:Eint_071440"/>
<name>E0S871_ENCIT</name>
<dbReference type="GeneID" id="9698086"/>
<dbReference type="HOGENOM" id="CLU_1137993_0_0_1"/>
<protein>
    <submittedName>
        <fullName evidence="1">Uncharacterized protein</fullName>
    </submittedName>
</protein>
<evidence type="ECO:0000313" key="1">
    <source>
        <dbReference type="EMBL" id="ADM11906.1"/>
    </source>
</evidence>
<dbReference type="Proteomes" id="UP000002313">
    <property type="component" value="Chromosome VII"/>
</dbReference>
<organism evidence="1 2">
    <name type="scientific">Encephalitozoon intestinalis (strain ATCC 50506)</name>
    <name type="common">Microsporidian parasite</name>
    <name type="synonym">Septata intestinalis</name>
    <dbReference type="NCBI Taxonomy" id="876142"/>
    <lineage>
        <taxon>Eukaryota</taxon>
        <taxon>Fungi</taxon>
        <taxon>Fungi incertae sedis</taxon>
        <taxon>Microsporidia</taxon>
        <taxon>Unikaryonidae</taxon>
        <taxon>Encephalitozoon</taxon>
    </lineage>
</organism>